<name>A0ABR7MZ21_9FIRM</name>
<dbReference type="RefSeq" id="WP_022464521.1">
    <property type="nucleotide sequence ID" value="NZ_JACRSX010000002.1"/>
</dbReference>
<dbReference type="PANTHER" id="PTHR31528">
    <property type="entry name" value="4-AMINO-5-HYDROXYMETHYL-2-METHYLPYRIMIDINE PHOSPHATE SYNTHASE THI11-RELATED"/>
    <property type="match status" value="1"/>
</dbReference>
<feature type="signal peptide" evidence="1">
    <location>
        <begin position="1"/>
        <end position="19"/>
    </location>
</feature>
<keyword evidence="4" id="KW-1185">Reference proteome</keyword>
<keyword evidence="1" id="KW-0732">Signal</keyword>
<feature type="domain" description="SsuA/THI5-like" evidence="2">
    <location>
        <begin position="52"/>
        <end position="267"/>
    </location>
</feature>
<proteinExistence type="predicted"/>
<comment type="caution">
    <text evidence="3">The sequence shown here is derived from an EMBL/GenBank/DDBJ whole genome shotgun (WGS) entry which is preliminary data.</text>
</comment>
<organism evidence="3 4">
    <name type="scientific">Jutongia huaianensis</name>
    <dbReference type="NCBI Taxonomy" id="2763668"/>
    <lineage>
        <taxon>Bacteria</taxon>
        <taxon>Bacillati</taxon>
        <taxon>Bacillota</taxon>
        <taxon>Clostridia</taxon>
        <taxon>Lachnospirales</taxon>
        <taxon>Lachnospiraceae</taxon>
        <taxon>Jutongia</taxon>
    </lineage>
</organism>
<dbReference type="SUPFAM" id="SSF53850">
    <property type="entry name" value="Periplasmic binding protein-like II"/>
    <property type="match status" value="1"/>
</dbReference>
<dbReference type="InterPro" id="IPR027939">
    <property type="entry name" value="NMT1/THI5"/>
</dbReference>
<evidence type="ECO:0000313" key="3">
    <source>
        <dbReference type="EMBL" id="MBC8561621.1"/>
    </source>
</evidence>
<dbReference type="InterPro" id="IPR015168">
    <property type="entry name" value="SsuA/THI5"/>
</dbReference>
<dbReference type="PANTHER" id="PTHR31528:SF3">
    <property type="entry name" value="THIAMINE BIOSYNTHESIS PROTEIN HI_0357-RELATED"/>
    <property type="match status" value="1"/>
</dbReference>
<protein>
    <submittedName>
        <fullName evidence="3">ABC transporter substrate-binding protein</fullName>
    </submittedName>
</protein>
<reference evidence="3 4" key="1">
    <citation type="submission" date="2020-08" db="EMBL/GenBank/DDBJ databases">
        <title>Genome public.</title>
        <authorList>
            <person name="Liu C."/>
            <person name="Sun Q."/>
        </authorList>
    </citation>
    <scope>NUCLEOTIDE SEQUENCE [LARGE SCALE GENOMIC DNA]</scope>
    <source>
        <strain evidence="3 4">NSJ-37</strain>
    </source>
</reference>
<dbReference type="Pfam" id="PF09084">
    <property type="entry name" value="NMT1"/>
    <property type="match status" value="1"/>
</dbReference>
<accession>A0ABR7MZ21</accession>
<evidence type="ECO:0000259" key="2">
    <source>
        <dbReference type="Pfam" id="PF09084"/>
    </source>
</evidence>
<evidence type="ECO:0000256" key="1">
    <source>
        <dbReference type="SAM" id="SignalP"/>
    </source>
</evidence>
<dbReference type="EMBL" id="JACRSX010000002">
    <property type="protein sequence ID" value="MBC8561621.1"/>
    <property type="molecule type" value="Genomic_DNA"/>
</dbReference>
<dbReference type="Gene3D" id="3.40.190.10">
    <property type="entry name" value="Periplasmic binding protein-like II"/>
    <property type="match status" value="2"/>
</dbReference>
<dbReference type="PROSITE" id="PS51257">
    <property type="entry name" value="PROKAR_LIPOPROTEIN"/>
    <property type="match status" value="1"/>
</dbReference>
<gene>
    <name evidence="3" type="ORF">H8704_03085</name>
</gene>
<feature type="chain" id="PRO_5045989761" evidence="1">
    <location>
        <begin position="20"/>
        <end position="338"/>
    </location>
</feature>
<evidence type="ECO:0000313" key="4">
    <source>
        <dbReference type="Proteomes" id="UP000606193"/>
    </source>
</evidence>
<sequence>MKKFMAVMLSACMAFSLCACGNTATERNSDATAEKSTKNSKKITMVLDWTPNTNHTGIYVAQEKGYFKEAGLDVSVIQPPDNGATDLVASGGAEFGIDFQDTLAAAFSSDSPLPVTAVAAILQHNTSGLISLKKKGIDSPGKLEGHSYATWDSPIEQAVLKNVVEKDGGDFSRVKLISTYVEDIVAALHADIESVWIYYGWDGVKCDMEGLSTNFLPFADMNPTFDYYSPVIIGNNDYMKKNPDTTKAFLSAVKKGYEYAAGNPSDAADILLKAVPELDEKLVQKSQEYLSKQYIADAAQWGEIDANRWNGFYQWLNENKLVDNALDENAGFTMDYLK</sequence>
<dbReference type="Proteomes" id="UP000606193">
    <property type="component" value="Unassembled WGS sequence"/>
</dbReference>